<accession>A0ACD5TYL1</accession>
<evidence type="ECO:0000313" key="1">
    <source>
        <dbReference type="EnsemblPlants" id="AVESA.00010b.r2.1DG0145730.1.CDS"/>
    </source>
</evidence>
<dbReference type="EnsemblPlants" id="AVESA.00010b.r2.1DG0145730.1">
    <property type="protein sequence ID" value="AVESA.00010b.r2.1DG0145730.1.CDS"/>
    <property type="gene ID" value="AVESA.00010b.r2.1DG0145730"/>
</dbReference>
<name>A0ACD5TYL1_AVESA</name>
<proteinExistence type="predicted"/>
<organism evidence="1 2">
    <name type="scientific">Avena sativa</name>
    <name type="common">Oat</name>
    <dbReference type="NCBI Taxonomy" id="4498"/>
    <lineage>
        <taxon>Eukaryota</taxon>
        <taxon>Viridiplantae</taxon>
        <taxon>Streptophyta</taxon>
        <taxon>Embryophyta</taxon>
        <taxon>Tracheophyta</taxon>
        <taxon>Spermatophyta</taxon>
        <taxon>Magnoliopsida</taxon>
        <taxon>Liliopsida</taxon>
        <taxon>Poales</taxon>
        <taxon>Poaceae</taxon>
        <taxon>BOP clade</taxon>
        <taxon>Pooideae</taxon>
        <taxon>Poodae</taxon>
        <taxon>Poeae</taxon>
        <taxon>Poeae Chloroplast Group 1 (Aveneae type)</taxon>
        <taxon>Aveninae</taxon>
        <taxon>Avena</taxon>
    </lineage>
</organism>
<sequence>MVSSPAPDEGAPASPVSKNVDAGNGRAVASPVSHMHPDVAELLRAADSTARRRRRKKPAADFVHARYDCAFEEEEEEQAPPRLVWAKVFAPADASAPALREKRRRDAILVACFGDGTFVWADADDLLPFRHGFPRLADAGGRSSSRSAFARALDDALDEVSRRVDAGLSCGCGNAGSVMKQQVFVNSGVRRGACGAAVDGAFAKDALRGEALVGYVRALALAPGDGADRLDLAVAAAQLKAFARWRSAANPARDSAVIANGAMVVAARVGRGRAATPRRVRTRRGLLRDDAPAPAPAGDETTLSMCPRAAAAAAADMVFMRHMFLNEAVEEHVSATAVTPPGARAELRGLAVATTAQGKKAFDEWRSPSPPRGIHECTATRGGITGIAAINNGSTGGADAEADAGNCRTVTSCVSEEEISACDDDAAAWETESEDFEATSLEWELGWKEYVMVVQFLAIAMLLCQLIQ</sequence>
<reference evidence="1" key="2">
    <citation type="submission" date="2025-09" db="UniProtKB">
        <authorList>
            <consortium name="EnsemblPlants"/>
        </authorList>
    </citation>
    <scope>IDENTIFICATION</scope>
</reference>
<dbReference type="Proteomes" id="UP001732700">
    <property type="component" value="Chromosome 1D"/>
</dbReference>
<keyword evidence="2" id="KW-1185">Reference proteome</keyword>
<protein>
    <submittedName>
        <fullName evidence="1">Uncharacterized protein</fullName>
    </submittedName>
</protein>
<reference evidence="1" key="1">
    <citation type="submission" date="2021-05" db="EMBL/GenBank/DDBJ databases">
        <authorList>
            <person name="Scholz U."/>
            <person name="Mascher M."/>
            <person name="Fiebig A."/>
        </authorList>
    </citation>
    <scope>NUCLEOTIDE SEQUENCE [LARGE SCALE GENOMIC DNA]</scope>
</reference>
<evidence type="ECO:0000313" key="2">
    <source>
        <dbReference type="Proteomes" id="UP001732700"/>
    </source>
</evidence>